<dbReference type="Pfam" id="PF18152">
    <property type="entry name" value="DAHP_snth_FXD"/>
    <property type="match status" value="1"/>
</dbReference>
<feature type="domain" description="DAHP synthetase I/KDSA" evidence="2">
    <location>
        <begin position="86"/>
        <end position="328"/>
    </location>
</feature>
<organism evidence="4 5">
    <name type="scientific">Selenomonas ruminantium</name>
    <dbReference type="NCBI Taxonomy" id="971"/>
    <lineage>
        <taxon>Bacteria</taxon>
        <taxon>Bacillati</taxon>
        <taxon>Bacillota</taxon>
        <taxon>Negativicutes</taxon>
        <taxon>Selenomonadales</taxon>
        <taxon>Selenomonadaceae</taxon>
        <taxon>Selenomonas</taxon>
    </lineage>
</organism>
<dbReference type="GO" id="GO:0016832">
    <property type="term" value="F:aldehyde-lyase activity"/>
    <property type="evidence" value="ECO:0007669"/>
    <property type="project" value="InterPro"/>
</dbReference>
<dbReference type="InterPro" id="IPR052899">
    <property type="entry name" value="Class-I_DAHP_synthase"/>
</dbReference>
<proteinExistence type="predicted"/>
<gene>
    <name evidence="4" type="ORF">SAMN05216366_16210</name>
</gene>
<dbReference type="PANTHER" id="PTHR43018">
    <property type="entry name" value="PHOSPHO-2-DEHYDRO-3-DEOXYHEPTONATE ALDOLASE"/>
    <property type="match status" value="1"/>
</dbReference>
<dbReference type="NCBIfam" id="NF006421">
    <property type="entry name" value="PRK08673.1"/>
    <property type="match status" value="1"/>
</dbReference>
<dbReference type="RefSeq" id="WP_074573676.1">
    <property type="nucleotide sequence ID" value="NZ_FNJQ01000062.1"/>
</dbReference>
<dbReference type="InterPro" id="IPR006268">
    <property type="entry name" value="DAHP_syn_2"/>
</dbReference>
<evidence type="ECO:0000256" key="1">
    <source>
        <dbReference type="ARBA" id="ARBA00022679"/>
    </source>
</evidence>
<dbReference type="EMBL" id="FNJQ01000062">
    <property type="protein sequence ID" value="SDP79769.1"/>
    <property type="molecule type" value="Genomic_DNA"/>
</dbReference>
<dbReference type="InterPro" id="IPR013785">
    <property type="entry name" value="Aldolase_TIM"/>
</dbReference>
<keyword evidence="1" id="KW-0808">Transferase</keyword>
<evidence type="ECO:0000313" key="4">
    <source>
        <dbReference type="EMBL" id="SDP79769.1"/>
    </source>
</evidence>
<dbReference type="PANTHER" id="PTHR43018:SF2">
    <property type="entry name" value="PHOSPHO-2-DEHYDRO-3-DEOXYHEPTONATE ALDOLASE"/>
    <property type="match status" value="1"/>
</dbReference>
<dbReference type="Gene3D" id="3.20.20.70">
    <property type="entry name" value="Aldolase class I"/>
    <property type="match status" value="1"/>
</dbReference>
<sequence>MVIIMNVDATAEDIQEVIAVIEGAGLQAKVMEGSQQKIVGVIGDKARLATVPIDAMDGVEKSVEISKSYKLASREFHPQSSVIDVAGVKIGDGTPVVMAGPCAVESKEQLFEAAEIVKKAGAQFLRGGAYKPRTSPYAFQGLEIEGLKYLAEARERTGLRVVTEVTTVEAIERVVEYADMLQIGARNMQNFGLLKEVGKCGKPVLLKRGLAATIDEWLNAAEYIMNAGNPNVVLCERGIRTYETYTRNTLDLSAVAAVKHLSHLPIIVDPSHGTGKWRMVKPMAFAAIAAGADGLMMEVHPNPAKALSDGPQSLTPENYAEVMRGVQKISAFMKEENIHSMDI</sequence>
<name>A0A1H0VMF5_SELRU</name>
<dbReference type="NCBIfam" id="NF009239">
    <property type="entry name" value="PRK12595.1"/>
    <property type="match status" value="1"/>
</dbReference>
<accession>A0A1H0VMF5</accession>
<protein>
    <submittedName>
        <fullName evidence="4">3-deoxy-D-arabinoheptulosonate-7-phosphate synthase</fullName>
    </submittedName>
</protein>
<dbReference type="AlphaFoldDB" id="A0A1H0VMF5"/>
<reference evidence="4 5" key="1">
    <citation type="submission" date="2016-10" db="EMBL/GenBank/DDBJ databases">
        <authorList>
            <person name="de Groot N.N."/>
        </authorList>
    </citation>
    <scope>NUCLEOTIDE SEQUENCE [LARGE SCALE GENOMIC DNA]</scope>
    <source>
        <strain evidence="4 5">S137</strain>
    </source>
</reference>
<dbReference type="GO" id="GO:0016740">
    <property type="term" value="F:transferase activity"/>
    <property type="evidence" value="ECO:0007669"/>
    <property type="project" value="UniProtKB-KW"/>
</dbReference>
<evidence type="ECO:0000259" key="2">
    <source>
        <dbReference type="Pfam" id="PF00793"/>
    </source>
</evidence>
<dbReference type="InterPro" id="IPR006218">
    <property type="entry name" value="DAHP1/KDSA"/>
</dbReference>
<dbReference type="OrthoDB" id="9780456at2"/>
<dbReference type="GO" id="GO:0009073">
    <property type="term" value="P:aromatic amino acid family biosynthetic process"/>
    <property type="evidence" value="ECO:0007669"/>
    <property type="project" value="InterPro"/>
</dbReference>
<feature type="domain" description="DAHP synthase ferredoxin-like" evidence="3">
    <location>
        <begin position="1"/>
        <end position="67"/>
    </location>
</feature>
<evidence type="ECO:0000313" key="5">
    <source>
        <dbReference type="Proteomes" id="UP000182412"/>
    </source>
</evidence>
<dbReference type="SUPFAM" id="SSF51569">
    <property type="entry name" value="Aldolase"/>
    <property type="match status" value="1"/>
</dbReference>
<dbReference type="Proteomes" id="UP000182412">
    <property type="component" value="Unassembled WGS sequence"/>
</dbReference>
<dbReference type="Pfam" id="PF00793">
    <property type="entry name" value="DAHP_synth_1"/>
    <property type="match status" value="1"/>
</dbReference>
<dbReference type="InterPro" id="IPR041071">
    <property type="entry name" value="DAHP_snth_FXD"/>
</dbReference>
<dbReference type="Gene3D" id="3.30.70.1140">
    <property type="entry name" value="Phospho-2-dehydro-3-deoxyheptonate aldolase, domain 1"/>
    <property type="match status" value="1"/>
</dbReference>
<evidence type="ECO:0000259" key="3">
    <source>
        <dbReference type="Pfam" id="PF18152"/>
    </source>
</evidence>
<dbReference type="NCBIfam" id="TIGR01361">
    <property type="entry name" value="DAHP_synth_Bsub"/>
    <property type="match status" value="1"/>
</dbReference>